<organism evidence="3 4">
    <name type="scientific">Usitatibacter rugosus</name>
    <dbReference type="NCBI Taxonomy" id="2732067"/>
    <lineage>
        <taxon>Bacteria</taxon>
        <taxon>Pseudomonadati</taxon>
        <taxon>Pseudomonadota</taxon>
        <taxon>Betaproteobacteria</taxon>
        <taxon>Nitrosomonadales</taxon>
        <taxon>Usitatibacteraceae</taxon>
        <taxon>Usitatibacter</taxon>
    </lineage>
</organism>
<dbReference type="AlphaFoldDB" id="A0A6M4GTW0"/>
<dbReference type="RefSeq" id="WP_171091523.1">
    <property type="nucleotide sequence ID" value="NZ_CP053069.1"/>
</dbReference>
<feature type="chain" id="PRO_5026922438" description="Tripartite-type tricarboxylate transporter receptor subunit TctC" evidence="2">
    <location>
        <begin position="40"/>
        <end position="339"/>
    </location>
</feature>
<reference evidence="3 4" key="1">
    <citation type="submission" date="2020-04" db="EMBL/GenBank/DDBJ databases">
        <title>Usitatibacter rugosus gen. nov., sp. nov. and Usitatibacter palustris sp. nov., novel members of Usitatibacteraceae fam. nov. within the order Nitrosomonadales isolated from soil.</title>
        <authorList>
            <person name="Huber K.J."/>
            <person name="Neumann-Schaal M."/>
            <person name="Geppert A."/>
            <person name="Luckner M."/>
            <person name="Wanner G."/>
            <person name="Overmann J."/>
        </authorList>
    </citation>
    <scope>NUCLEOTIDE SEQUENCE [LARGE SCALE GENOMIC DNA]</scope>
    <source>
        <strain evidence="3 4">0125_3</strain>
    </source>
</reference>
<dbReference type="InterPro" id="IPR005064">
    <property type="entry name" value="BUG"/>
</dbReference>
<dbReference type="CDD" id="cd13578">
    <property type="entry name" value="PBP2_Bug27"/>
    <property type="match status" value="1"/>
</dbReference>
<keyword evidence="4" id="KW-1185">Reference proteome</keyword>
<dbReference type="PANTHER" id="PTHR42928:SF5">
    <property type="entry name" value="BLR1237 PROTEIN"/>
    <property type="match status" value="1"/>
</dbReference>
<dbReference type="Proteomes" id="UP000501534">
    <property type="component" value="Chromosome"/>
</dbReference>
<evidence type="ECO:0000313" key="3">
    <source>
        <dbReference type="EMBL" id="QJR10751.1"/>
    </source>
</evidence>
<accession>A0A6M4GTW0</accession>
<dbReference type="Gene3D" id="3.40.190.150">
    <property type="entry name" value="Bordetella uptake gene, domain 1"/>
    <property type="match status" value="1"/>
</dbReference>
<evidence type="ECO:0000313" key="4">
    <source>
        <dbReference type="Proteomes" id="UP000501534"/>
    </source>
</evidence>
<gene>
    <name evidence="3" type="ORF">DSM104443_01820</name>
</gene>
<evidence type="ECO:0000256" key="2">
    <source>
        <dbReference type="SAM" id="SignalP"/>
    </source>
</evidence>
<evidence type="ECO:0008006" key="5">
    <source>
        <dbReference type="Google" id="ProtNLM"/>
    </source>
</evidence>
<dbReference type="EMBL" id="CP053069">
    <property type="protein sequence ID" value="QJR10751.1"/>
    <property type="molecule type" value="Genomic_DNA"/>
</dbReference>
<proteinExistence type="inferred from homology"/>
<evidence type="ECO:0000256" key="1">
    <source>
        <dbReference type="ARBA" id="ARBA00006987"/>
    </source>
</evidence>
<sequence length="339" mass="35864">MKNNNPSKEKKSMNPMHRARVRIALAIAALLAAPSLAHAQAADWPNKPVRIVVPFAPGGGSDFIARYIARRLSEELKQPFIVENKPGAGGNIGAEQGIKSPPDGYTLTLIASSYTVNPSVYKINFDPVADMTPIVQISQGPLLIVVNPNVAAKTLGELVALAKAKPNEIYFASSGSGSIVHAASEYFNLKAGTKMTHVPYKGSGPAMTDTIAGQTQVFFSSASTAMPQINAGKLRVLAVTTSKRIPALPNTPTVIEAGVPGYDVTLWHGLIGPKGMPPEIVNKINAAVVKALKLKETEDQLQNDGVAPAGGTPQQFGTTIKTEIEMWRKVVADASIKAD</sequence>
<name>A0A6M4GTW0_9PROT</name>
<dbReference type="Gene3D" id="3.40.190.10">
    <property type="entry name" value="Periplasmic binding protein-like II"/>
    <property type="match status" value="1"/>
</dbReference>
<dbReference type="PANTHER" id="PTHR42928">
    <property type="entry name" value="TRICARBOXYLATE-BINDING PROTEIN"/>
    <property type="match status" value="1"/>
</dbReference>
<feature type="signal peptide" evidence="2">
    <location>
        <begin position="1"/>
        <end position="39"/>
    </location>
</feature>
<dbReference type="KEGG" id="uru:DSM104443_01820"/>
<comment type="similarity">
    <text evidence="1">Belongs to the UPF0065 (bug) family.</text>
</comment>
<dbReference type="InterPro" id="IPR042100">
    <property type="entry name" value="Bug_dom1"/>
</dbReference>
<dbReference type="SUPFAM" id="SSF53850">
    <property type="entry name" value="Periplasmic binding protein-like II"/>
    <property type="match status" value="1"/>
</dbReference>
<dbReference type="PIRSF" id="PIRSF017082">
    <property type="entry name" value="YflP"/>
    <property type="match status" value="1"/>
</dbReference>
<keyword evidence="2" id="KW-0732">Signal</keyword>
<protein>
    <recommendedName>
        <fullName evidence="5">Tripartite-type tricarboxylate transporter receptor subunit TctC</fullName>
    </recommendedName>
</protein>
<dbReference type="Pfam" id="PF03401">
    <property type="entry name" value="TctC"/>
    <property type="match status" value="1"/>
</dbReference>